<organism evidence="1 2">
    <name type="scientific">Photobacterium pectinilyticum</name>
    <dbReference type="NCBI Taxonomy" id="2906793"/>
    <lineage>
        <taxon>Bacteria</taxon>
        <taxon>Pseudomonadati</taxon>
        <taxon>Pseudomonadota</taxon>
        <taxon>Gammaproteobacteria</taxon>
        <taxon>Vibrionales</taxon>
        <taxon>Vibrionaceae</taxon>
        <taxon>Photobacterium</taxon>
    </lineage>
</organism>
<dbReference type="EMBL" id="JANEYT010000043">
    <property type="protein sequence ID" value="MCQ1059680.1"/>
    <property type="molecule type" value="Genomic_DNA"/>
</dbReference>
<accession>A0ABT1N4P1</accession>
<protein>
    <submittedName>
        <fullName evidence="1">Uncharacterized protein</fullName>
    </submittedName>
</protein>
<name>A0ABT1N4P1_9GAMM</name>
<gene>
    <name evidence="1" type="ORF">NHN17_16655</name>
</gene>
<dbReference type="RefSeq" id="WP_255043772.1">
    <property type="nucleotide sequence ID" value="NZ_JANEYT010000043.1"/>
</dbReference>
<comment type="caution">
    <text evidence="1">The sequence shown here is derived from an EMBL/GenBank/DDBJ whole genome shotgun (WGS) entry which is preliminary data.</text>
</comment>
<reference evidence="1 2" key="1">
    <citation type="submission" date="2022-07" db="EMBL/GenBank/DDBJ databases">
        <title>Photobacterium pectinilyticum sp. nov., a marine bacterium isolated from surface seawater of Qingdao offshore.</title>
        <authorList>
            <person name="Wang X."/>
        </authorList>
    </citation>
    <scope>NUCLEOTIDE SEQUENCE [LARGE SCALE GENOMIC DNA]</scope>
    <source>
        <strain evidence="1 2">ZSDE20</strain>
    </source>
</reference>
<dbReference type="Proteomes" id="UP001524460">
    <property type="component" value="Unassembled WGS sequence"/>
</dbReference>
<keyword evidence="2" id="KW-1185">Reference proteome</keyword>
<evidence type="ECO:0000313" key="2">
    <source>
        <dbReference type="Proteomes" id="UP001524460"/>
    </source>
</evidence>
<sequence length="54" mass="5491">MKKSALIATSSLLFGCNGSSDTPLLKPIAGGIIVYVTGDDSKTAYLSNVDGSVN</sequence>
<proteinExistence type="predicted"/>
<dbReference type="PROSITE" id="PS51257">
    <property type="entry name" value="PROKAR_LIPOPROTEIN"/>
    <property type="match status" value="1"/>
</dbReference>
<evidence type="ECO:0000313" key="1">
    <source>
        <dbReference type="EMBL" id="MCQ1059680.1"/>
    </source>
</evidence>